<gene>
    <name evidence="2" type="ordered locus">Desac_2915</name>
</gene>
<dbReference type="KEGG" id="dao:Desac_2915"/>
<dbReference type="eggNOG" id="COG1917">
    <property type="taxonomic scope" value="Bacteria"/>
</dbReference>
<dbReference type="SUPFAM" id="SSF51182">
    <property type="entry name" value="RmlC-like cupins"/>
    <property type="match status" value="1"/>
</dbReference>
<dbReference type="Proteomes" id="UP000000483">
    <property type="component" value="Chromosome"/>
</dbReference>
<evidence type="ECO:0000259" key="1">
    <source>
        <dbReference type="Pfam" id="PF07883"/>
    </source>
</evidence>
<dbReference type="AlphaFoldDB" id="F2NE85"/>
<dbReference type="InterPro" id="IPR014710">
    <property type="entry name" value="RmlC-like_jellyroll"/>
</dbReference>
<protein>
    <submittedName>
        <fullName evidence="2">Cupin 2 conserved barrel domain protein</fullName>
    </submittedName>
</protein>
<name>F2NE85_DESAR</name>
<keyword evidence="3" id="KW-1185">Reference proteome</keyword>
<dbReference type="STRING" id="880072.Desac_2915"/>
<evidence type="ECO:0000313" key="2">
    <source>
        <dbReference type="EMBL" id="AEB10715.1"/>
    </source>
</evidence>
<organism evidence="2 3">
    <name type="scientific">Desulfobacca acetoxidans (strain ATCC 700848 / DSM 11109 / ASRB2)</name>
    <dbReference type="NCBI Taxonomy" id="880072"/>
    <lineage>
        <taxon>Bacteria</taxon>
        <taxon>Pseudomonadati</taxon>
        <taxon>Thermodesulfobacteriota</taxon>
        <taxon>Desulfobaccia</taxon>
        <taxon>Desulfobaccales</taxon>
        <taxon>Desulfobaccaceae</taxon>
        <taxon>Desulfobacca</taxon>
    </lineage>
</organism>
<accession>F2NE85</accession>
<sequence>MPDNPVSSERGNIWADLSSSYPDEIIEMILKNESFRLERIVSTGQATPLGEWYDQDEEEWVLLLTGGAMLLFEHKTEAYNMQPGDYLHIPAHCRHRVEWTDPRQPTVWLALHYPNRAKKDT</sequence>
<reference evidence="3" key="2">
    <citation type="submission" date="2011-03" db="EMBL/GenBank/DDBJ databases">
        <title>The complete genome of Desulfobacca acetoxidans DSM 11109.</title>
        <authorList>
            <consortium name="US DOE Joint Genome Institute (JGI-PGF)"/>
            <person name="Lucas S."/>
            <person name="Copeland A."/>
            <person name="Lapidus A."/>
            <person name="Bruce D."/>
            <person name="Goodwin L."/>
            <person name="Pitluck S."/>
            <person name="Peters L."/>
            <person name="Kyrpides N."/>
            <person name="Mavromatis K."/>
            <person name="Ivanova N."/>
            <person name="Ovchinnikova G."/>
            <person name="Teshima H."/>
            <person name="Detter J.C."/>
            <person name="Han C."/>
            <person name="Land M."/>
            <person name="Hauser L."/>
            <person name="Markowitz V."/>
            <person name="Cheng J.-F."/>
            <person name="Hugenholtz P."/>
            <person name="Woyke T."/>
            <person name="Wu D."/>
            <person name="Spring S."/>
            <person name="Schueler E."/>
            <person name="Brambilla E."/>
            <person name="Klenk H.-P."/>
            <person name="Eisen J.A."/>
        </authorList>
    </citation>
    <scope>NUCLEOTIDE SEQUENCE [LARGE SCALE GENOMIC DNA]</scope>
    <source>
        <strain evidence="3">ATCC 700848 / DSM 11109 / ASRB2</strain>
    </source>
</reference>
<dbReference type="HOGENOM" id="CLU_147397_0_0_7"/>
<dbReference type="EMBL" id="CP002629">
    <property type="protein sequence ID" value="AEB10715.1"/>
    <property type="molecule type" value="Genomic_DNA"/>
</dbReference>
<dbReference type="Gene3D" id="2.60.120.10">
    <property type="entry name" value="Jelly Rolls"/>
    <property type="match status" value="1"/>
</dbReference>
<proteinExistence type="predicted"/>
<dbReference type="CDD" id="cd06981">
    <property type="entry name" value="cupin_reut_a1446"/>
    <property type="match status" value="1"/>
</dbReference>
<reference evidence="2 3" key="1">
    <citation type="journal article" date="2011" name="Stand. Genomic Sci.">
        <title>Complete genome sequence of the acetate-degrading sulfate reducer Desulfobacca acetoxidans type strain (ASRB2).</title>
        <authorList>
            <person name="Goker M."/>
            <person name="Teshima H."/>
            <person name="Lapidus A."/>
            <person name="Nolan M."/>
            <person name="Lucas S."/>
            <person name="Hammon N."/>
            <person name="Deshpande S."/>
            <person name="Cheng J.F."/>
            <person name="Tapia R."/>
            <person name="Han C."/>
            <person name="Goodwin L."/>
            <person name="Pitluck S."/>
            <person name="Huntemann M."/>
            <person name="Liolios K."/>
            <person name="Ivanova N."/>
            <person name="Pagani I."/>
            <person name="Mavromatis K."/>
            <person name="Ovchinikova G."/>
            <person name="Pati A."/>
            <person name="Chen A."/>
            <person name="Palaniappan K."/>
            <person name="Land M."/>
            <person name="Hauser L."/>
            <person name="Brambilla E.M."/>
            <person name="Rohde M."/>
            <person name="Spring S."/>
            <person name="Detter J.C."/>
            <person name="Woyke T."/>
            <person name="Bristow J."/>
            <person name="Eisen J.A."/>
            <person name="Markowitz V."/>
            <person name="Hugenholtz P."/>
            <person name="Kyrpides N.C."/>
            <person name="Klenk H.P."/>
        </authorList>
    </citation>
    <scope>NUCLEOTIDE SEQUENCE [LARGE SCALE GENOMIC DNA]</scope>
    <source>
        <strain evidence="3">ATCC 700848 / DSM 11109 / ASRB2</strain>
    </source>
</reference>
<dbReference type="InterPro" id="IPR011051">
    <property type="entry name" value="RmlC_Cupin_sf"/>
</dbReference>
<feature type="domain" description="Cupin type-2" evidence="1">
    <location>
        <begin position="54"/>
        <end position="110"/>
    </location>
</feature>
<evidence type="ECO:0000313" key="3">
    <source>
        <dbReference type="Proteomes" id="UP000000483"/>
    </source>
</evidence>
<dbReference type="InterPro" id="IPR013096">
    <property type="entry name" value="Cupin_2"/>
</dbReference>
<dbReference type="OrthoDB" id="9798585at2"/>
<dbReference type="Pfam" id="PF07883">
    <property type="entry name" value="Cupin_2"/>
    <property type="match status" value="1"/>
</dbReference>